<name>A0A8S5NKZ1_9CAUD</name>
<reference evidence="1" key="1">
    <citation type="journal article" date="2021" name="Proc. Natl. Acad. Sci. U.S.A.">
        <title>A Catalog of Tens of Thousands of Viruses from Human Metagenomes Reveals Hidden Associations with Chronic Diseases.</title>
        <authorList>
            <person name="Tisza M.J."/>
            <person name="Buck C.B."/>
        </authorList>
    </citation>
    <scope>NUCLEOTIDE SEQUENCE</scope>
    <source>
        <strain evidence="1">CtYgF8</strain>
    </source>
</reference>
<sequence>MYPYIENPAVARAMADNEADWAYTYAKEEQDEADKEEAACRRRHYGEEIIKAWVMCDDLGQEDYEKSDQSDFNDFVHNYQIYDLKMEKSLDLGITMPTFQEYQAMKTAMAA</sequence>
<evidence type="ECO:0000313" key="1">
    <source>
        <dbReference type="EMBL" id="DAD94954.1"/>
    </source>
</evidence>
<proteinExistence type="predicted"/>
<accession>A0A8S5NKZ1</accession>
<dbReference type="EMBL" id="BK015186">
    <property type="protein sequence ID" value="DAD94954.1"/>
    <property type="molecule type" value="Genomic_DNA"/>
</dbReference>
<organism evidence="1">
    <name type="scientific">Siphoviridae sp. ctYgF8</name>
    <dbReference type="NCBI Taxonomy" id="2826378"/>
    <lineage>
        <taxon>Viruses</taxon>
        <taxon>Duplodnaviria</taxon>
        <taxon>Heunggongvirae</taxon>
        <taxon>Uroviricota</taxon>
        <taxon>Caudoviricetes</taxon>
    </lineage>
</organism>
<protein>
    <submittedName>
        <fullName evidence="1">Uncharacterized protein</fullName>
    </submittedName>
</protein>